<reference evidence="4 5" key="1">
    <citation type="journal article" date="2015" name="Environ. Microbiol.">
        <title>Genome analyses suggest the presence of polyploidy and recent human-driven expansions in eight global populations of the honeybee pathogen Nosema ceranae.</title>
        <authorList>
            <person name="Pelin A."/>
            <person name="Selman M."/>
            <person name="Aris-Brosou S."/>
            <person name="Farinelli L."/>
            <person name="Corradi N."/>
        </authorList>
    </citation>
    <scope>NUCLEOTIDE SEQUENCE [LARGE SCALE GENOMIC DNA]</scope>
    <source>
        <strain evidence="4 5">PA08 1199</strain>
    </source>
</reference>
<evidence type="ECO:0000256" key="1">
    <source>
        <dbReference type="ARBA" id="ARBA00022574"/>
    </source>
</evidence>
<dbReference type="SUPFAM" id="SSF50978">
    <property type="entry name" value="WD40 repeat-like"/>
    <property type="match status" value="1"/>
</dbReference>
<dbReference type="Pfam" id="PF00400">
    <property type="entry name" value="WD40"/>
    <property type="match status" value="3"/>
</dbReference>
<keyword evidence="5" id="KW-1185">Reference proteome</keyword>
<dbReference type="AlphaFoldDB" id="A0A0F9YQ51"/>
<organism evidence="4 5">
    <name type="scientific">Vairimorpha ceranae</name>
    <dbReference type="NCBI Taxonomy" id="40302"/>
    <lineage>
        <taxon>Eukaryota</taxon>
        <taxon>Fungi</taxon>
        <taxon>Fungi incertae sedis</taxon>
        <taxon>Microsporidia</taxon>
        <taxon>Nosematidae</taxon>
        <taxon>Vairimorpha</taxon>
    </lineage>
</organism>
<dbReference type="InterPro" id="IPR001680">
    <property type="entry name" value="WD40_rpt"/>
</dbReference>
<dbReference type="PANTHER" id="PTHR19854">
    <property type="entry name" value="TRANSDUCIN BETA-LIKE 3"/>
    <property type="match status" value="1"/>
</dbReference>
<evidence type="ECO:0000313" key="4">
    <source>
        <dbReference type="EMBL" id="KKO74797.1"/>
    </source>
</evidence>
<dbReference type="SMART" id="SM00320">
    <property type="entry name" value="WD40"/>
    <property type="match status" value="4"/>
</dbReference>
<dbReference type="PROSITE" id="PS50294">
    <property type="entry name" value="WD_REPEATS_REGION"/>
    <property type="match status" value="1"/>
</dbReference>
<protein>
    <submittedName>
        <fullName evidence="4">Wd40 domain-containing protein</fullName>
    </submittedName>
</protein>
<proteinExistence type="predicted"/>
<dbReference type="GO" id="GO:0000472">
    <property type="term" value="P:endonucleolytic cleavage to generate mature 5'-end of SSU-rRNA from (SSU-rRNA, 5.8S rRNA, LSU-rRNA)"/>
    <property type="evidence" value="ECO:0007669"/>
    <property type="project" value="TreeGrafter"/>
</dbReference>
<dbReference type="VEuPathDB" id="MicrosporidiaDB:AAJ76_4500027958"/>
<sequence length="649" mass="74289">MISQNFKIIPIFNRSVPYIYNNTLYTLYNDTLYSTNLESFVVSAICTDTITNFYLYNNTIVYYNTDIFLYNISTSVVEKYSTLKNAGIKDVIKLNNDLIIFYDNCEIYKNNEIIFSGECKSYVMDDTFLYVSDSNSVTKVDINTYSKTLVFNGKDIIDVKIIDKNLYIFTKNALFYPGGMLNIDVDTVQVTTSHIYIQYKGETYKYNKDLQLVEKYNYLIYASGDLLYDEMFNISVNGKNLVGNFDDILDVQEINNMIVFTSSNKLIYCLLNEINTKDLINESTGENSVHVKLLYACIGTQIIHHTDTILSISYDKNLLITTSRDQTCAVYYITTDIKYIKNFRTGVMNTSYLIDNTCVLGGEDGLLCYISDVDSESIIFKKICDKDINSVCVNKGLIFVGCADKTCKILDFNLNAVKNIADHKKNVMSVHASSTYFCTASADKTIRVYKYNYECISVLSGHDTGILSVKLFNKDKKLISSAVGGLIKIWDAKKGVCTDNIIVSSDIWSIDVKAEIDDLSTLDLNNLLMGVGNNVVSYKYYKDRTKKNNTVHIKNREFHKVITNNINLIYFLLKESSDKSLLFDKYKNKLLDVIVECGRFKDVEFILKIIDFCVSKKIFNKEIITVLRKYLHLSDELYTDLIAAEIYFK</sequence>
<name>A0A0F9YQ51_9MICR</name>
<comment type="caution">
    <text evidence="4">The sequence shown here is derived from an EMBL/GenBank/DDBJ whole genome shotgun (WGS) entry which is preliminary data.</text>
</comment>
<dbReference type="Proteomes" id="UP000034350">
    <property type="component" value="Unassembled WGS sequence"/>
</dbReference>
<evidence type="ECO:0000256" key="2">
    <source>
        <dbReference type="ARBA" id="ARBA00022737"/>
    </source>
</evidence>
<gene>
    <name evidence="4" type="ORF">AAJ76_4500027958</name>
</gene>
<dbReference type="InterPro" id="IPR036322">
    <property type="entry name" value="WD40_repeat_dom_sf"/>
</dbReference>
<evidence type="ECO:0000313" key="5">
    <source>
        <dbReference type="Proteomes" id="UP000034350"/>
    </source>
</evidence>
<dbReference type="GO" id="GO:0034511">
    <property type="term" value="F:U3 snoRNA binding"/>
    <property type="evidence" value="ECO:0007669"/>
    <property type="project" value="TreeGrafter"/>
</dbReference>
<dbReference type="RefSeq" id="XP_024330539.1">
    <property type="nucleotide sequence ID" value="XM_024475682.1"/>
</dbReference>
<feature type="repeat" description="WD" evidence="3">
    <location>
        <begin position="459"/>
        <end position="500"/>
    </location>
</feature>
<dbReference type="PROSITE" id="PS50082">
    <property type="entry name" value="WD_REPEATS_2"/>
    <property type="match status" value="1"/>
</dbReference>
<dbReference type="GO" id="GO:0000480">
    <property type="term" value="P:endonucleolytic cleavage in 5'-ETS of tricistronic rRNA transcript (SSU-rRNA, 5.8S rRNA, LSU-rRNA)"/>
    <property type="evidence" value="ECO:0007669"/>
    <property type="project" value="TreeGrafter"/>
</dbReference>
<dbReference type="GeneID" id="36320629"/>
<accession>A0A0F9YQ51</accession>
<dbReference type="Gene3D" id="2.130.10.10">
    <property type="entry name" value="YVTN repeat-like/Quinoprotein amine dehydrogenase"/>
    <property type="match status" value="1"/>
</dbReference>
<dbReference type="SUPFAM" id="SSF50998">
    <property type="entry name" value="Quinoprotein alcohol dehydrogenase-like"/>
    <property type="match status" value="1"/>
</dbReference>
<dbReference type="InterPro" id="IPR011047">
    <property type="entry name" value="Quinoprotein_ADH-like_sf"/>
</dbReference>
<evidence type="ECO:0000256" key="3">
    <source>
        <dbReference type="PROSITE-ProRule" id="PRU00221"/>
    </source>
</evidence>
<dbReference type="PANTHER" id="PTHR19854:SF15">
    <property type="entry name" value="TRANSDUCIN BETA-LIKE PROTEIN 3"/>
    <property type="match status" value="1"/>
</dbReference>
<dbReference type="EMBL" id="JPQZ01000045">
    <property type="protein sequence ID" value="KKO74797.1"/>
    <property type="molecule type" value="Genomic_DNA"/>
</dbReference>
<dbReference type="VEuPathDB" id="MicrosporidiaDB:G9O61_00g021840"/>
<keyword evidence="2" id="KW-0677">Repeat</keyword>
<dbReference type="InterPro" id="IPR015943">
    <property type="entry name" value="WD40/YVTN_repeat-like_dom_sf"/>
</dbReference>
<dbReference type="GO" id="GO:0030686">
    <property type="term" value="C:90S preribosome"/>
    <property type="evidence" value="ECO:0007669"/>
    <property type="project" value="TreeGrafter"/>
</dbReference>
<dbReference type="OrthoDB" id="2195826at2759"/>
<keyword evidence="1 3" id="KW-0853">WD repeat</keyword>
<dbReference type="GO" id="GO:0005730">
    <property type="term" value="C:nucleolus"/>
    <property type="evidence" value="ECO:0007669"/>
    <property type="project" value="TreeGrafter"/>
</dbReference>